<evidence type="ECO:0000256" key="2">
    <source>
        <dbReference type="SAM" id="Phobius"/>
    </source>
</evidence>
<keyword evidence="2" id="KW-0472">Membrane</keyword>
<sequence>MLELDALTPKQVLGFTLALATLFLTYSVIERRRIPEALDDLETIAKEQSRQLENIRLLTYILLHRAYDEETLERTPLQTSPGKVQVGPRFDDRDYVEILTTFSGEDGDDDNFDDGPPLYTHRHSRNQAYKNVHVVAADSTPIMRLRGGGFFGESKLEPGPSLNNTFTEDTDIDRELWAILMDDEWQIVDINRDICSSSEDDEPKVKGSGSVEVEIGNEAGNTHTEKRWIDIGRSEAIEPGEEDEEQEIVQRLDNGKQKATVEDLSEHHQYVKDQHCYGIAQHSLYETQSPGQQPIPYHLKPSQPMSSPGLSDLCMRRMGRYKLIQQESRHQPFHIPQPSHPPAPTRTRGNSIPKHDDTAQVRGCQAEAFLSPYKCMEQPQMDHEETSPVDNVGQQEKPRRPTGDLRLFPYVRDDEHDFGGPKQGTVYSGLQPFHINQRCKPFTNPRPAPTSPSVPPTKEQRQIDPMANDAYVSSSCFGTDSRTLEGKPISSGTRRQDGMMSSQQHIAKLKKSITSLGLEKDNLQRTCSKENPATQRTLYHSEAGPTAYTAPPTSLPPQRPSPHRLAGYDTFGERETRPHRVTTIYAAPPDSQHTHVWPRAHVPHAHSSNDMPLISELESGRRVAGTVRQYWEPVRGVLLPKVRVIGLEDSA</sequence>
<proteinExistence type="predicted"/>
<evidence type="ECO:0000313" key="4">
    <source>
        <dbReference type="Proteomes" id="UP000481861"/>
    </source>
</evidence>
<evidence type="ECO:0000313" key="3">
    <source>
        <dbReference type="EMBL" id="KAF2871337.1"/>
    </source>
</evidence>
<feature type="region of interest" description="Disordered" evidence="1">
    <location>
        <begin position="478"/>
        <end position="500"/>
    </location>
</feature>
<keyword evidence="2" id="KW-1133">Transmembrane helix</keyword>
<gene>
    <name evidence="3" type="ORF">BDV95DRAFT_607592</name>
</gene>
<dbReference type="AlphaFoldDB" id="A0A7C8I5I5"/>
<feature type="compositionally biased region" description="Polar residues" evidence="1">
    <location>
        <begin position="528"/>
        <end position="538"/>
    </location>
</feature>
<reference evidence="3 4" key="1">
    <citation type="submission" date="2020-01" db="EMBL/GenBank/DDBJ databases">
        <authorList>
            <consortium name="DOE Joint Genome Institute"/>
            <person name="Haridas S."/>
            <person name="Albert R."/>
            <person name="Binder M."/>
            <person name="Bloem J."/>
            <person name="Labutti K."/>
            <person name="Salamov A."/>
            <person name="Andreopoulos B."/>
            <person name="Baker S.E."/>
            <person name="Barry K."/>
            <person name="Bills G."/>
            <person name="Bluhm B.H."/>
            <person name="Cannon C."/>
            <person name="Castanera R."/>
            <person name="Culley D.E."/>
            <person name="Daum C."/>
            <person name="Ezra D."/>
            <person name="Gonzalez J.B."/>
            <person name="Henrissat B."/>
            <person name="Kuo A."/>
            <person name="Liang C."/>
            <person name="Lipzen A."/>
            <person name="Lutzoni F."/>
            <person name="Magnuson J."/>
            <person name="Mondo S."/>
            <person name="Nolan M."/>
            <person name="Ohm R."/>
            <person name="Pangilinan J."/>
            <person name="Park H.-J.H."/>
            <person name="Ramirez L."/>
            <person name="Alfaro M."/>
            <person name="Sun H."/>
            <person name="Tritt A."/>
            <person name="Yoshinaga Y."/>
            <person name="Zwiers L.-H.L."/>
            <person name="Turgeon B.G."/>
            <person name="Goodwin S.B."/>
            <person name="Spatafora J.W."/>
            <person name="Crous P.W."/>
            <person name="Grigoriev I.V."/>
        </authorList>
    </citation>
    <scope>NUCLEOTIDE SEQUENCE [LARGE SCALE GENOMIC DNA]</scope>
    <source>
        <strain evidence="3 4">CBS 611.86</strain>
    </source>
</reference>
<comment type="caution">
    <text evidence="3">The sequence shown here is derived from an EMBL/GenBank/DDBJ whole genome shotgun (WGS) entry which is preliminary data.</text>
</comment>
<keyword evidence="4" id="KW-1185">Reference proteome</keyword>
<dbReference type="EMBL" id="JAADJZ010000012">
    <property type="protein sequence ID" value="KAF2871337.1"/>
    <property type="molecule type" value="Genomic_DNA"/>
</dbReference>
<feature type="transmembrane region" description="Helical" evidence="2">
    <location>
        <begin position="12"/>
        <end position="29"/>
    </location>
</feature>
<name>A0A7C8I5I5_9PLEO</name>
<protein>
    <submittedName>
        <fullName evidence="3">Uncharacterized protein</fullName>
    </submittedName>
</protein>
<keyword evidence="2" id="KW-0812">Transmembrane</keyword>
<evidence type="ECO:0000256" key="1">
    <source>
        <dbReference type="SAM" id="MobiDB-lite"/>
    </source>
</evidence>
<feature type="region of interest" description="Disordered" evidence="1">
    <location>
        <begin position="330"/>
        <end position="356"/>
    </location>
</feature>
<feature type="region of interest" description="Disordered" evidence="1">
    <location>
        <begin position="528"/>
        <end position="564"/>
    </location>
</feature>
<dbReference type="Proteomes" id="UP000481861">
    <property type="component" value="Unassembled WGS sequence"/>
</dbReference>
<accession>A0A7C8I5I5</accession>
<feature type="region of interest" description="Disordered" evidence="1">
    <location>
        <begin position="380"/>
        <end position="405"/>
    </location>
</feature>
<organism evidence="3 4">
    <name type="scientific">Massariosphaeria phaeospora</name>
    <dbReference type="NCBI Taxonomy" id="100035"/>
    <lineage>
        <taxon>Eukaryota</taxon>
        <taxon>Fungi</taxon>
        <taxon>Dikarya</taxon>
        <taxon>Ascomycota</taxon>
        <taxon>Pezizomycotina</taxon>
        <taxon>Dothideomycetes</taxon>
        <taxon>Pleosporomycetidae</taxon>
        <taxon>Pleosporales</taxon>
        <taxon>Pleosporales incertae sedis</taxon>
        <taxon>Massariosphaeria</taxon>
    </lineage>
</organism>